<dbReference type="AlphaFoldDB" id="A0A2A2A6W7"/>
<dbReference type="SUPFAM" id="SSF51569">
    <property type="entry name" value="Aldolase"/>
    <property type="match status" value="1"/>
</dbReference>
<dbReference type="FunFam" id="3.20.20.70:FF:000019">
    <property type="entry name" value="Delta-aminolevulinic acid dehydratase"/>
    <property type="match status" value="1"/>
</dbReference>
<accession>A0A2A2A6W7</accession>
<dbReference type="EMBL" id="NSJF01000004">
    <property type="protein sequence ID" value="PAT34270.1"/>
    <property type="molecule type" value="Genomic_DNA"/>
</dbReference>
<comment type="similarity">
    <text evidence="2 12">Belongs to the ALAD family.</text>
</comment>
<comment type="subunit">
    <text evidence="11">Homooctamer.</text>
</comment>
<dbReference type="Gene3D" id="3.20.20.70">
    <property type="entry name" value="Aldolase class I"/>
    <property type="match status" value="1"/>
</dbReference>
<keyword evidence="5" id="KW-0350">Heme biosynthesis</keyword>
<evidence type="ECO:0000313" key="14">
    <source>
        <dbReference type="Proteomes" id="UP000217999"/>
    </source>
</evidence>
<organism evidence="13 14">
    <name type="scientific">Vandammella animalimorsus</name>
    <dbReference type="NCBI Taxonomy" id="2029117"/>
    <lineage>
        <taxon>Bacteria</taxon>
        <taxon>Pseudomonadati</taxon>
        <taxon>Pseudomonadota</taxon>
        <taxon>Betaproteobacteria</taxon>
        <taxon>Burkholderiales</taxon>
        <taxon>Comamonadaceae</taxon>
        <taxon>Vandammella</taxon>
    </lineage>
</organism>
<keyword evidence="7 11" id="KW-0627">Porphyrin biosynthesis</keyword>
<evidence type="ECO:0000256" key="11">
    <source>
        <dbReference type="RuleBase" id="RU000515"/>
    </source>
</evidence>
<keyword evidence="6 11" id="KW-0456">Lyase</keyword>
<dbReference type="EC" id="4.2.1.24" evidence="3 11"/>
<dbReference type="InterPro" id="IPR030656">
    <property type="entry name" value="ALAD_AS"/>
</dbReference>
<dbReference type="UniPathway" id="UPA00251">
    <property type="reaction ID" value="UER00318"/>
</dbReference>
<comment type="caution">
    <text evidence="13">The sequence shown here is derived from an EMBL/GenBank/DDBJ whole genome shotgun (WGS) entry which is preliminary data.</text>
</comment>
<keyword evidence="10" id="KW-0479">Metal-binding</keyword>
<dbReference type="InterPro" id="IPR001731">
    <property type="entry name" value="ALAD"/>
</dbReference>
<evidence type="ECO:0000256" key="5">
    <source>
        <dbReference type="ARBA" id="ARBA00023133"/>
    </source>
</evidence>
<dbReference type="NCBIfam" id="NF006762">
    <property type="entry name" value="PRK09283.1"/>
    <property type="match status" value="1"/>
</dbReference>
<feature type="active site" description="Schiff-base intermediate with substrate" evidence="9">
    <location>
        <position position="258"/>
    </location>
</feature>
<dbReference type="PIRSF" id="PIRSF001415">
    <property type="entry name" value="Porphbilin_synth"/>
    <property type="match status" value="1"/>
</dbReference>
<dbReference type="InterPro" id="IPR013785">
    <property type="entry name" value="Aldolase_TIM"/>
</dbReference>
<sequence>MSHAHFSFPLTRPRRLRYDAFTRDLVRENVLTAKDLIYPVFVQEGQGLRTSVPSMPGVQRLSLDQLLRVAEECVTLGIPCLALFPVIDASLKTPDGEEATNPDGLVPRVVAALKQRFPQLGVMTDVALDPYTSHGQDGLPDESGYIHNDATVQQLVRQALVQAQAGVDIVAPSDMMDGRIGAIRQALETHGHVHTRIMAYSAKYASAFYGPFRDAVGSATNLGKGDKKTYQMDPANTNEALREVALDIQEGADMVMVKPGMPYLDVLWRVKQAFEVPTFAYQVSGEYAMLKAAAANGWLAHDAVVLESLLAFKRAGADGVLSYFALEAARLLKAG</sequence>
<feature type="binding site" evidence="10">
    <location>
        <position position="243"/>
    </location>
    <ligand>
        <name>Mg(2+)</name>
        <dbReference type="ChEBI" id="CHEBI:18420"/>
    </ligand>
</feature>
<evidence type="ECO:0000256" key="9">
    <source>
        <dbReference type="PIRSR" id="PIRSR001415-1"/>
    </source>
</evidence>
<evidence type="ECO:0000256" key="3">
    <source>
        <dbReference type="ARBA" id="ARBA00012053"/>
    </source>
</evidence>
<evidence type="ECO:0000256" key="10">
    <source>
        <dbReference type="PIRSR" id="PIRSR001415-5"/>
    </source>
</evidence>
<comment type="pathway">
    <text evidence="1">Porphyrin-containing compound metabolism; protoporphyrin-IX biosynthesis; coproporphyrinogen-III from 5-aminolevulinate: step 1/4.</text>
</comment>
<dbReference type="Pfam" id="PF00490">
    <property type="entry name" value="ALAD"/>
    <property type="match status" value="1"/>
</dbReference>
<evidence type="ECO:0000256" key="4">
    <source>
        <dbReference type="ARBA" id="ARBA00020771"/>
    </source>
</evidence>
<dbReference type="SMART" id="SM01004">
    <property type="entry name" value="ALAD"/>
    <property type="match status" value="1"/>
</dbReference>
<dbReference type="GO" id="GO:0005829">
    <property type="term" value="C:cytosol"/>
    <property type="evidence" value="ECO:0007669"/>
    <property type="project" value="TreeGrafter"/>
</dbReference>
<gene>
    <name evidence="13" type="ORF">CK620_08520</name>
</gene>
<dbReference type="GO" id="GO:0006782">
    <property type="term" value="P:protoporphyrinogen IX biosynthetic process"/>
    <property type="evidence" value="ECO:0007669"/>
    <property type="project" value="UniProtKB-UniPathway"/>
</dbReference>
<dbReference type="GO" id="GO:0008270">
    <property type="term" value="F:zinc ion binding"/>
    <property type="evidence" value="ECO:0007669"/>
    <property type="project" value="TreeGrafter"/>
</dbReference>
<feature type="active site" description="Schiff-base intermediate with substrate" evidence="9">
    <location>
        <position position="203"/>
    </location>
</feature>
<keyword evidence="10" id="KW-0460">Magnesium</keyword>
<dbReference type="PRINTS" id="PR00144">
    <property type="entry name" value="DALDHYDRTASE"/>
</dbReference>
<protein>
    <recommendedName>
        <fullName evidence="4 11">Delta-aminolevulinic acid dehydratase</fullName>
        <ecNumber evidence="3 11">4.2.1.24</ecNumber>
    </recommendedName>
</protein>
<comment type="catalytic activity">
    <reaction evidence="8 11">
        <text>2 5-aminolevulinate = porphobilinogen + 2 H2O + H(+)</text>
        <dbReference type="Rhea" id="RHEA:24064"/>
        <dbReference type="ChEBI" id="CHEBI:15377"/>
        <dbReference type="ChEBI" id="CHEBI:15378"/>
        <dbReference type="ChEBI" id="CHEBI:58126"/>
        <dbReference type="ChEBI" id="CHEBI:356416"/>
        <dbReference type="EC" id="4.2.1.24"/>
    </reaction>
</comment>
<evidence type="ECO:0000256" key="7">
    <source>
        <dbReference type="ARBA" id="ARBA00023244"/>
    </source>
</evidence>
<evidence type="ECO:0000256" key="2">
    <source>
        <dbReference type="ARBA" id="ARBA00008055"/>
    </source>
</evidence>
<dbReference type="PANTHER" id="PTHR11458">
    <property type="entry name" value="DELTA-AMINOLEVULINIC ACID DEHYDRATASE"/>
    <property type="match status" value="1"/>
</dbReference>
<dbReference type="Proteomes" id="UP000217999">
    <property type="component" value="Unassembled WGS sequence"/>
</dbReference>
<dbReference type="GO" id="GO:0004655">
    <property type="term" value="F:porphobilinogen synthase activity"/>
    <property type="evidence" value="ECO:0007669"/>
    <property type="project" value="UniProtKB-EC"/>
</dbReference>
<name>A0A2A2A6W7_9BURK</name>
<evidence type="ECO:0000313" key="13">
    <source>
        <dbReference type="EMBL" id="PAT34270.1"/>
    </source>
</evidence>
<evidence type="ECO:0000256" key="8">
    <source>
        <dbReference type="ARBA" id="ARBA00047651"/>
    </source>
</evidence>
<dbReference type="PANTHER" id="PTHR11458:SF0">
    <property type="entry name" value="DELTA-AMINOLEVULINIC ACID DEHYDRATASE"/>
    <property type="match status" value="1"/>
</dbReference>
<evidence type="ECO:0000256" key="6">
    <source>
        <dbReference type="ARBA" id="ARBA00023239"/>
    </source>
</evidence>
<evidence type="ECO:0000256" key="1">
    <source>
        <dbReference type="ARBA" id="ARBA00004694"/>
    </source>
</evidence>
<reference evidence="13 14" key="1">
    <citation type="submission" date="2017-08" db="EMBL/GenBank/DDBJ databases">
        <title>WGS of Clinical strains of the CDC Group NO-1 linked to zoonotic infections in humans.</title>
        <authorList>
            <person name="Bernier A.-M."/>
            <person name="Bernard K."/>
        </authorList>
    </citation>
    <scope>NUCLEOTIDE SEQUENCE [LARGE SCALE GENOMIC DNA]</scope>
    <source>
        <strain evidence="13 14">NML03-0146</strain>
    </source>
</reference>
<evidence type="ECO:0000256" key="12">
    <source>
        <dbReference type="RuleBase" id="RU004161"/>
    </source>
</evidence>
<dbReference type="CDD" id="cd04823">
    <property type="entry name" value="ALAD_PBGS_aspartate_rich"/>
    <property type="match status" value="1"/>
</dbReference>
<dbReference type="RefSeq" id="WP_095549958.1">
    <property type="nucleotide sequence ID" value="NZ_NSJF01000004.1"/>
</dbReference>
<proteinExistence type="inferred from homology"/>
<dbReference type="PROSITE" id="PS00169">
    <property type="entry name" value="D_ALA_DEHYDRATASE"/>
    <property type="match status" value="1"/>
</dbReference>